<dbReference type="GO" id="GO:0044183">
    <property type="term" value="F:protein folding chaperone"/>
    <property type="evidence" value="ECO:0007669"/>
    <property type="project" value="TreeGrafter"/>
</dbReference>
<dbReference type="OrthoDB" id="75841at2759"/>
<name>A0A024UKR8_9STRA</name>
<reference evidence="1" key="1">
    <citation type="submission" date="2013-12" db="EMBL/GenBank/DDBJ databases">
        <title>The Genome Sequence of Aphanomyces invadans NJM9701.</title>
        <authorList>
            <consortium name="The Broad Institute Genomics Platform"/>
            <person name="Russ C."/>
            <person name="Tyler B."/>
            <person name="van West P."/>
            <person name="Dieguez-Uribeondo J."/>
            <person name="Young S.K."/>
            <person name="Zeng Q."/>
            <person name="Gargeya S."/>
            <person name="Fitzgerald M."/>
            <person name="Abouelleil A."/>
            <person name="Alvarado L."/>
            <person name="Chapman S.B."/>
            <person name="Gainer-Dewar J."/>
            <person name="Goldberg J."/>
            <person name="Griggs A."/>
            <person name="Gujja S."/>
            <person name="Hansen M."/>
            <person name="Howarth C."/>
            <person name="Imamovic A."/>
            <person name="Ireland A."/>
            <person name="Larimer J."/>
            <person name="McCowan C."/>
            <person name="Murphy C."/>
            <person name="Pearson M."/>
            <person name="Poon T.W."/>
            <person name="Priest M."/>
            <person name="Roberts A."/>
            <person name="Saif S."/>
            <person name="Shea T."/>
            <person name="Sykes S."/>
            <person name="Wortman J."/>
            <person name="Nusbaum C."/>
            <person name="Birren B."/>
        </authorList>
    </citation>
    <scope>NUCLEOTIDE SEQUENCE [LARGE SCALE GENOMIC DNA]</scope>
    <source>
        <strain evidence="1">NJM9701</strain>
    </source>
</reference>
<organism evidence="1">
    <name type="scientific">Aphanomyces invadans</name>
    <dbReference type="NCBI Taxonomy" id="157072"/>
    <lineage>
        <taxon>Eukaryota</taxon>
        <taxon>Sar</taxon>
        <taxon>Stramenopiles</taxon>
        <taxon>Oomycota</taxon>
        <taxon>Saprolegniomycetes</taxon>
        <taxon>Saprolegniales</taxon>
        <taxon>Verrucalvaceae</taxon>
        <taxon>Aphanomyces</taxon>
    </lineage>
</organism>
<dbReference type="eggNOG" id="ENOG502S5UE">
    <property type="taxonomic scope" value="Eukaryota"/>
</dbReference>
<dbReference type="RefSeq" id="XP_008865116.1">
    <property type="nucleotide sequence ID" value="XM_008866894.1"/>
</dbReference>
<gene>
    <name evidence="1" type="ORF">H310_03127</name>
</gene>
<dbReference type="VEuPathDB" id="FungiDB:H310_03127"/>
<dbReference type="GO" id="GO:0005829">
    <property type="term" value="C:cytosol"/>
    <property type="evidence" value="ECO:0007669"/>
    <property type="project" value="TreeGrafter"/>
</dbReference>
<dbReference type="InterPro" id="IPR011990">
    <property type="entry name" value="TPR-like_helical_dom_sf"/>
</dbReference>
<accession>A0A024UKR8</accession>
<dbReference type="PANTHER" id="PTHR46512">
    <property type="entry name" value="PEPTIDYLPROLYL ISOMERASE"/>
    <property type="match status" value="1"/>
</dbReference>
<dbReference type="AlphaFoldDB" id="A0A024UKR8"/>
<dbReference type="GO" id="GO:0016020">
    <property type="term" value="C:membrane"/>
    <property type="evidence" value="ECO:0007669"/>
    <property type="project" value="TreeGrafter"/>
</dbReference>
<evidence type="ECO:0000313" key="1">
    <source>
        <dbReference type="EMBL" id="ETW07041.1"/>
    </source>
</evidence>
<protein>
    <submittedName>
        <fullName evidence="1">Uncharacterized protein</fullName>
    </submittedName>
</protein>
<dbReference type="GeneID" id="20080177"/>
<proteinExistence type="predicted"/>
<dbReference type="PANTHER" id="PTHR46512:SF1">
    <property type="entry name" value="PEPTIDYLPROLYL ISOMERASE"/>
    <property type="match status" value="1"/>
</dbReference>
<sequence>MANDSEDSLDVHLKTAHGTKILASIATSTTHDDISLQAQALRILSENAHVPNVADVWEMILPYVLASPALVDADSDLHLVMWRCLAECAETGVPLLPRLWSSRREILDAAMSIHDAPLHSTSLVAHSLVALVTSVSQHRPSLLADASTTGPFAGLGNASDDGLSFVHQVKLWYVLTNEAALFSTLAHVTTSITEIKVLFSASLPRLVCLEYVKYHETFDCHFNTVAFLVKLVDVLWPQRPAVDDVAAANSTSNRFSNLVLRLCLCKYKAVWSEMLRVLEHLVASTEFVQQLVLEPHLRGAIAHLSAKTNPDDVAKWATSLLDQVDAYEHQHLVNVIKLPKLEIDLSLSEAVAVATQLKTSGNRWFREGNFTAARAFYRLGLSTLTVSESYQATRPPNSPVPKISVGQPVKVQQGKKWLVGMVSDVNGGYADVMLDNGSEADNVPVHLVHILPVETPQIADLRLHLCLNSAKCLHALGSTQFAIDCLTYALAQAVPNHIPALYLRGVLAMATNNIPLAKADLQKAHQLVSKTKTHAAMVGDIRTAWSRLQLMVKHRKRADKRMIKEMVSYLNSINIE</sequence>
<dbReference type="GO" id="GO:0005740">
    <property type="term" value="C:mitochondrial envelope"/>
    <property type="evidence" value="ECO:0007669"/>
    <property type="project" value="TreeGrafter"/>
</dbReference>
<dbReference type="GO" id="GO:0012505">
    <property type="term" value="C:endomembrane system"/>
    <property type="evidence" value="ECO:0007669"/>
    <property type="project" value="TreeGrafter"/>
</dbReference>
<dbReference type="EMBL" id="KI913955">
    <property type="protein sequence ID" value="ETW07041.1"/>
    <property type="molecule type" value="Genomic_DNA"/>
</dbReference>
<dbReference type="InterPro" id="IPR050754">
    <property type="entry name" value="FKBP4/5/8-like"/>
</dbReference>
<dbReference type="SUPFAM" id="SSF48452">
    <property type="entry name" value="TPR-like"/>
    <property type="match status" value="1"/>
</dbReference>
<dbReference type="Gene3D" id="1.25.40.10">
    <property type="entry name" value="Tetratricopeptide repeat domain"/>
    <property type="match status" value="1"/>
</dbReference>